<dbReference type="EMBL" id="CP032550">
    <property type="protein sequence ID" value="QGU27829.1"/>
    <property type="molecule type" value="Genomic_DNA"/>
</dbReference>
<feature type="transmembrane region" description="Helical" evidence="1">
    <location>
        <begin position="371"/>
        <end position="390"/>
    </location>
</feature>
<feature type="transmembrane region" description="Helical" evidence="1">
    <location>
        <begin position="340"/>
        <end position="359"/>
    </location>
</feature>
<dbReference type="PANTHER" id="PTHR37422">
    <property type="entry name" value="TEICHURONIC ACID BIOSYNTHESIS PROTEIN TUAE"/>
    <property type="match status" value="1"/>
</dbReference>
<feature type="transmembrane region" description="Helical" evidence="1">
    <location>
        <begin position="396"/>
        <end position="416"/>
    </location>
</feature>
<name>A0A6I6E1R7_9MICO</name>
<feature type="transmembrane region" description="Helical" evidence="1">
    <location>
        <begin position="216"/>
        <end position="249"/>
    </location>
</feature>
<evidence type="ECO:0000313" key="3">
    <source>
        <dbReference type="Proteomes" id="UP000422989"/>
    </source>
</evidence>
<organism evidence="2 3">
    <name type="scientific">Microbacterium oryzae</name>
    <dbReference type="NCBI Taxonomy" id="743009"/>
    <lineage>
        <taxon>Bacteria</taxon>
        <taxon>Bacillati</taxon>
        <taxon>Actinomycetota</taxon>
        <taxon>Actinomycetes</taxon>
        <taxon>Micrococcales</taxon>
        <taxon>Microbacteriaceae</taxon>
        <taxon>Microbacterium</taxon>
    </lineage>
</organism>
<dbReference type="InterPro" id="IPR051533">
    <property type="entry name" value="WaaL-like"/>
</dbReference>
<keyword evidence="1" id="KW-0472">Membrane</keyword>
<feature type="transmembrane region" description="Helical" evidence="1">
    <location>
        <begin position="297"/>
        <end position="320"/>
    </location>
</feature>
<dbReference type="KEGG" id="moj:D7D94_09280"/>
<feature type="transmembrane region" description="Helical" evidence="1">
    <location>
        <begin position="185"/>
        <end position="204"/>
    </location>
</feature>
<sequence length="459" mass="47770">MDAVTMLTIYLVLLFAFPSNLALSALGGLGRPSFLWGLVLMLWWTMSRLQARGIAVRPTSQPVRLAFGALVVVLLLGFAAALLRGQPEDQISTAFMAVARLVSWAGVFLVAIDGISTMRDLTKLTRRIVVGGALLALLGLAQFATDQPLIGFLDGLPGFTGSATGLADRGGFTRSSATATHPLEYATVLAACVPLAVAAAIARAPERAKSGRARWWFALALLALGCFLAVSRSALIGFAVAVMATIPALPSRYRAVVIFGTGFLAAAAVVAIPGLFGTLSGMFAGGASNDSSTQSRVAALELLPFFLSGSPVLGAGFGTFLPRYYIFDNQWALSTAETGIAGVAALALFILAAVASAFAVRRQSPHQDAQLYGRVLAAAMLAVAVVLAFFDGLSFPMAGGMLFLLAGLCGSIRSIGHADSEFMRGMAPGRTARTHMLGMRLTPDAPVSAIRRATGLTQG</sequence>
<dbReference type="Proteomes" id="UP000422989">
    <property type="component" value="Chromosome"/>
</dbReference>
<reference evidence="2 3" key="1">
    <citation type="submission" date="2018-09" db="EMBL/GenBank/DDBJ databases">
        <title>Whole genome sequencing of Microbacterium oryzae strain MB-10T.</title>
        <authorList>
            <person name="Das S.K."/>
        </authorList>
    </citation>
    <scope>NUCLEOTIDE SEQUENCE [LARGE SCALE GENOMIC DNA]</scope>
    <source>
        <strain evidence="2 3">MB-10</strain>
    </source>
</reference>
<dbReference type="PANTHER" id="PTHR37422:SF13">
    <property type="entry name" value="LIPOPOLYSACCHARIDE BIOSYNTHESIS PROTEIN PA4999-RELATED"/>
    <property type="match status" value="1"/>
</dbReference>
<feature type="transmembrane region" description="Helical" evidence="1">
    <location>
        <begin position="34"/>
        <end position="51"/>
    </location>
</feature>
<dbReference type="AlphaFoldDB" id="A0A6I6E1R7"/>
<dbReference type="RefSeq" id="WP_173024276.1">
    <property type="nucleotide sequence ID" value="NZ_BAAAZL010000004.1"/>
</dbReference>
<keyword evidence="1" id="KW-1133">Transmembrane helix</keyword>
<feature type="transmembrane region" description="Helical" evidence="1">
    <location>
        <begin position="255"/>
        <end position="276"/>
    </location>
</feature>
<keyword evidence="2" id="KW-0436">Ligase</keyword>
<feature type="transmembrane region" description="Helical" evidence="1">
    <location>
        <begin position="91"/>
        <end position="112"/>
    </location>
</feature>
<evidence type="ECO:0000256" key="1">
    <source>
        <dbReference type="SAM" id="Phobius"/>
    </source>
</evidence>
<evidence type="ECO:0000313" key="2">
    <source>
        <dbReference type="EMBL" id="QGU27829.1"/>
    </source>
</evidence>
<keyword evidence="3" id="KW-1185">Reference proteome</keyword>
<gene>
    <name evidence="2" type="ORF">D7D94_09280</name>
</gene>
<dbReference type="GO" id="GO:0016874">
    <property type="term" value="F:ligase activity"/>
    <property type="evidence" value="ECO:0007669"/>
    <property type="project" value="UniProtKB-KW"/>
</dbReference>
<proteinExistence type="predicted"/>
<accession>A0A6I6E1R7</accession>
<protein>
    <submittedName>
        <fullName evidence="2">O-antigen ligase domain-containing protein</fullName>
    </submittedName>
</protein>
<feature type="transmembrane region" description="Helical" evidence="1">
    <location>
        <begin position="63"/>
        <end position="85"/>
    </location>
</feature>
<keyword evidence="1" id="KW-0812">Transmembrane</keyword>
<feature type="transmembrane region" description="Helical" evidence="1">
    <location>
        <begin position="124"/>
        <end position="144"/>
    </location>
</feature>